<sequence length="257" mass="27888">MNIAVIDKILLRFFAELQGWFALAATTFARMFRRPYYYREFAVQFDKLGFSSLFICMLTGLFTGMVMALQALVQLKPFAATSYVGGMVAVTMIKELGPVLASLMVAGRVGSAITAELGTMVVTEQVDAMRVEGTDIVKRLVAPRLKAMLLALPLLTAVADAVSLLGGYIMASGYGINPTMYLKGIPQFMVFQDLIEGLVKPTFFGFLIAMTGCYVGLNTRGGAEGVGNSAKQAVVVSSVLILMFDFFLTKIFVVFRG</sequence>
<dbReference type="InterPro" id="IPR030802">
    <property type="entry name" value="Permease_MalE"/>
</dbReference>
<dbReference type="GO" id="GO:0005548">
    <property type="term" value="F:phospholipid transporter activity"/>
    <property type="evidence" value="ECO:0007669"/>
    <property type="project" value="TreeGrafter"/>
</dbReference>
<comment type="caution">
    <text evidence="8">The sequence shown here is derived from an EMBL/GenBank/DDBJ whole genome shotgun (WGS) entry which is preliminary data.</text>
</comment>
<dbReference type="OrthoDB" id="9805022at2"/>
<feature type="transmembrane region" description="Helical" evidence="7">
    <location>
        <begin position="203"/>
        <end position="221"/>
    </location>
</feature>
<feature type="transmembrane region" description="Helical" evidence="7">
    <location>
        <begin position="52"/>
        <end position="73"/>
    </location>
</feature>
<feature type="transmembrane region" description="Helical" evidence="7">
    <location>
        <begin position="233"/>
        <end position="255"/>
    </location>
</feature>
<dbReference type="Pfam" id="PF02405">
    <property type="entry name" value="MlaE"/>
    <property type="match status" value="1"/>
</dbReference>
<keyword evidence="5 7" id="KW-1133">Transmembrane helix</keyword>
<comment type="subcellular location">
    <subcellularLocation>
        <location evidence="1">Membrane</location>
        <topology evidence="1">Multi-pass membrane protein</topology>
    </subcellularLocation>
</comment>
<comment type="similarity">
    <text evidence="2 7">Belongs to the MlaE permease family.</text>
</comment>
<dbReference type="RefSeq" id="WP_149307664.1">
    <property type="nucleotide sequence ID" value="NZ_SRSD01000006.1"/>
</dbReference>
<evidence type="ECO:0000256" key="3">
    <source>
        <dbReference type="ARBA" id="ARBA00022448"/>
    </source>
</evidence>
<dbReference type="GO" id="GO:0043190">
    <property type="term" value="C:ATP-binding cassette (ABC) transporter complex"/>
    <property type="evidence" value="ECO:0007669"/>
    <property type="project" value="InterPro"/>
</dbReference>
<keyword evidence="6 7" id="KW-0472">Membrane</keyword>
<evidence type="ECO:0000256" key="7">
    <source>
        <dbReference type="RuleBase" id="RU362044"/>
    </source>
</evidence>
<dbReference type="InterPro" id="IPR003453">
    <property type="entry name" value="ABC_MlaE_roteobac"/>
</dbReference>
<evidence type="ECO:0000313" key="8">
    <source>
        <dbReference type="EMBL" id="KAA0891300.1"/>
    </source>
</evidence>
<evidence type="ECO:0000256" key="6">
    <source>
        <dbReference type="ARBA" id="ARBA00023136"/>
    </source>
</evidence>
<feature type="transmembrane region" description="Helical" evidence="7">
    <location>
        <begin position="148"/>
        <end position="171"/>
    </location>
</feature>
<dbReference type="EMBL" id="SRSD01000006">
    <property type="protein sequence ID" value="KAA0891300.1"/>
    <property type="molecule type" value="Genomic_DNA"/>
</dbReference>
<gene>
    <name evidence="8" type="ORF">ET418_10985</name>
</gene>
<organism evidence="8 9">
    <name type="scientific">Oryzomonas rubra</name>
    <dbReference type="NCBI Taxonomy" id="2509454"/>
    <lineage>
        <taxon>Bacteria</taxon>
        <taxon>Pseudomonadati</taxon>
        <taxon>Thermodesulfobacteriota</taxon>
        <taxon>Desulfuromonadia</taxon>
        <taxon>Geobacterales</taxon>
        <taxon>Geobacteraceae</taxon>
        <taxon>Oryzomonas</taxon>
    </lineage>
</organism>
<accession>A0A5A9XEF9</accession>
<evidence type="ECO:0000313" key="9">
    <source>
        <dbReference type="Proteomes" id="UP000324298"/>
    </source>
</evidence>
<keyword evidence="9" id="KW-1185">Reference proteome</keyword>
<dbReference type="NCBIfam" id="TIGR00056">
    <property type="entry name" value="MlaE family lipid ABC transporter permease subunit"/>
    <property type="match status" value="1"/>
</dbReference>
<evidence type="ECO:0000256" key="4">
    <source>
        <dbReference type="ARBA" id="ARBA00022692"/>
    </source>
</evidence>
<evidence type="ECO:0000256" key="1">
    <source>
        <dbReference type="ARBA" id="ARBA00004141"/>
    </source>
</evidence>
<dbReference type="AlphaFoldDB" id="A0A5A9XEF9"/>
<keyword evidence="3" id="KW-0813">Transport</keyword>
<dbReference type="PANTHER" id="PTHR30188">
    <property type="entry name" value="ABC TRANSPORTER PERMEASE PROTEIN-RELATED"/>
    <property type="match status" value="1"/>
</dbReference>
<protein>
    <submittedName>
        <fullName evidence="8">ABC transporter permease</fullName>
    </submittedName>
</protein>
<proteinExistence type="inferred from homology"/>
<evidence type="ECO:0000256" key="5">
    <source>
        <dbReference type="ARBA" id="ARBA00022989"/>
    </source>
</evidence>
<dbReference type="Proteomes" id="UP000324298">
    <property type="component" value="Unassembled WGS sequence"/>
</dbReference>
<evidence type="ECO:0000256" key="2">
    <source>
        <dbReference type="ARBA" id="ARBA00007556"/>
    </source>
</evidence>
<keyword evidence="4 7" id="KW-0812">Transmembrane</keyword>
<dbReference type="PANTHER" id="PTHR30188:SF4">
    <property type="entry name" value="PROTEIN TRIGALACTOSYLDIACYLGLYCEROL 1, CHLOROPLASTIC"/>
    <property type="match status" value="1"/>
</dbReference>
<reference evidence="8 9" key="1">
    <citation type="submission" date="2019-04" db="EMBL/GenBank/DDBJ databases">
        <title>Geobacter ruber sp. nov., ferric-reducing bacteria isolated from paddy soil.</title>
        <authorList>
            <person name="Xu Z."/>
            <person name="Masuda Y."/>
            <person name="Itoh H."/>
            <person name="Senoo K."/>
        </authorList>
    </citation>
    <scope>NUCLEOTIDE SEQUENCE [LARGE SCALE GENOMIC DNA]</scope>
    <source>
        <strain evidence="8 9">Red88</strain>
    </source>
</reference>
<feature type="transmembrane region" description="Helical" evidence="7">
    <location>
        <begin position="9"/>
        <end position="32"/>
    </location>
</feature>
<name>A0A5A9XEF9_9BACT</name>